<comment type="caution">
    <text evidence="2">The sequence shown here is derived from an EMBL/GenBank/DDBJ whole genome shotgun (WGS) entry which is preliminary data.</text>
</comment>
<evidence type="ECO:0000256" key="1">
    <source>
        <dbReference type="SAM" id="MobiDB-lite"/>
    </source>
</evidence>
<feature type="compositionally biased region" description="Basic residues" evidence="1">
    <location>
        <begin position="283"/>
        <end position="298"/>
    </location>
</feature>
<dbReference type="PANTHER" id="PTHR36054">
    <property type="entry name" value="PROTEIN SICKLE"/>
    <property type="match status" value="1"/>
</dbReference>
<feature type="compositionally biased region" description="Pro residues" evidence="1">
    <location>
        <begin position="161"/>
        <end position="179"/>
    </location>
</feature>
<feature type="compositionally biased region" description="Basic and acidic residues" evidence="1">
    <location>
        <begin position="1"/>
        <end position="18"/>
    </location>
</feature>
<proteinExistence type="predicted"/>
<dbReference type="GO" id="GO:0035196">
    <property type="term" value="P:miRNA processing"/>
    <property type="evidence" value="ECO:0007669"/>
    <property type="project" value="InterPro"/>
</dbReference>
<evidence type="ECO:0000313" key="2">
    <source>
        <dbReference type="EMBL" id="KAK9902464.1"/>
    </source>
</evidence>
<sequence length="397" mass="41165">METSEKRKERLKAMRVEAEEAEASDNGSSAVPGYLSNPLAEDNAAVQEEPCAPCRFGYYTDPMAAFSLDTKRTKVADHIASNTGVSPMARFPSPLSGMPRNPEMTPPPHQFQSNYSLDPRMYQQNFVPQRSPIGPARPFAMHHVNPPQVWNGAEGRFPGPRFRPPGGPGFRPPGSPGFGPPGTSGFGPPGTSGFGPPGTSGFGPPGSPGFGPPGSPGFGPPGSPGFGPPGSPGSGPPGSPAFGLPGSPAFVTNTWQGRGHRLSHSPSPHSVHGGSPGSSSGRGRGHRGSGWKGGRGRGSHGPASDRQLGPEQFYNASMVDENPWKGLPPVSWKGVDAISYGSSNRPSYGSTNRPAYGSTSKASFSEGSNKSTPVPNLAEYLAASCNETINEAPTPTS</sequence>
<protein>
    <submittedName>
        <fullName evidence="2">Uncharacterized protein</fullName>
    </submittedName>
</protein>
<feature type="compositionally biased region" description="Gly residues" evidence="1">
    <location>
        <begin position="180"/>
        <end position="204"/>
    </location>
</feature>
<evidence type="ECO:0000313" key="3">
    <source>
        <dbReference type="Proteomes" id="UP001457282"/>
    </source>
</evidence>
<dbReference type="GO" id="GO:0000398">
    <property type="term" value="P:mRNA splicing, via spliceosome"/>
    <property type="evidence" value="ECO:0007669"/>
    <property type="project" value="InterPro"/>
</dbReference>
<dbReference type="InterPro" id="IPR039292">
    <property type="entry name" value="SICKLE"/>
</dbReference>
<feature type="compositionally biased region" description="Pro residues" evidence="1">
    <location>
        <begin position="205"/>
        <end position="239"/>
    </location>
</feature>
<reference evidence="2 3" key="1">
    <citation type="journal article" date="2023" name="G3 (Bethesda)">
        <title>A chromosome-length genome assembly and annotation of blackberry (Rubus argutus, cv. 'Hillquist').</title>
        <authorList>
            <person name="Bruna T."/>
            <person name="Aryal R."/>
            <person name="Dudchenko O."/>
            <person name="Sargent D.J."/>
            <person name="Mead D."/>
            <person name="Buti M."/>
            <person name="Cavallini A."/>
            <person name="Hytonen T."/>
            <person name="Andres J."/>
            <person name="Pham M."/>
            <person name="Weisz D."/>
            <person name="Mascagni F."/>
            <person name="Usai G."/>
            <person name="Natali L."/>
            <person name="Bassil N."/>
            <person name="Fernandez G.E."/>
            <person name="Lomsadze A."/>
            <person name="Armour M."/>
            <person name="Olukolu B."/>
            <person name="Poorten T."/>
            <person name="Britton C."/>
            <person name="Davik J."/>
            <person name="Ashrafi H."/>
            <person name="Aiden E.L."/>
            <person name="Borodovsky M."/>
            <person name="Worthington M."/>
        </authorList>
    </citation>
    <scope>NUCLEOTIDE SEQUENCE [LARGE SCALE GENOMIC DNA]</scope>
    <source>
        <strain evidence="2">PI 553951</strain>
    </source>
</reference>
<feature type="compositionally biased region" description="Low complexity" evidence="1">
    <location>
        <begin position="264"/>
        <end position="273"/>
    </location>
</feature>
<keyword evidence="3" id="KW-1185">Reference proteome</keyword>
<gene>
    <name evidence="2" type="ORF">M0R45_001703</name>
</gene>
<feature type="compositionally biased region" description="Polar residues" evidence="1">
    <location>
        <begin position="340"/>
        <end position="374"/>
    </location>
</feature>
<name>A0AAW1VGM6_RUBAR</name>
<dbReference type="Proteomes" id="UP001457282">
    <property type="component" value="Unassembled WGS sequence"/>
</dbReference>
<dbReference type="EMBL" id="JBEDUW010000258">
    <property type="protein sequence ID" value="KAK9902464.1"/>
    <property type="molecule type" value="Genomic_DNA"/>
</dbReference>
<feature type="region of interest" description="Disordered" evidence="1">
    <location>
        <begin position="1"/>
        <end position="44"/>
    </location>
</feature>
<dbReference type="PANTHER" id="PTHR36054:SF2">
    <property type="entry name" value="PROTEIN SICKLE"/>
    <property type="match status" value="1"/>
</dbReference>
<feature type="region of interest" description="Disordered" evidence="1">
    <location>
        <begin position="146"/>
        <end position="375"/>
    </location>
</feature>
<dbReference type="AlphaFoldDB" id="A0AAW1VGM6"/>
<accession>A0AAW1VGM6</accession>
<organism evidence="2 3">
    <name type="scientific">Rubus argutus</name>
    <name type="common">Southern blackberry</name>
    <dbReference type="NCBI Taxonomy" id="59490"/>
    <lineage>
        <taxon>Eukaryota</taxon>
        <taxon>Viridiplantae</taxon>
        <taxon>Streptophyta</taxon>
        <taxon>Embryophyta</taxon>
        <taxon>Tracheophyta</taxon>
        <taxon>Spermatophyta</taxon>
        <taxon>Magnoliopsida</taxon>
        <taxon>eudicotyledons</taxon>
        <taxon>Gunneridae</taxon>
        <taxon>Pentapetalae</taxon>
        <taxon>rosids</taxon>
        <taxon>fabids</taxon>
        <taxon>Rosales</taxon>
        <taxon>Rosaceae</taxon>
        <taxon>Rosoideae</taxon>
        <taxon>Rosoideae incertae sedis</taxon>
        <taxon>Rubus</taxon>
    </lineage>
</organism>